<dbReference type="EMBL" id="JBCITK010000001">
    <property type="protein sequence ID" value="MEN0644298.1"/>
    <property type="molecule type" value="Genomic_DNA"/>
</dbReference>
<accession>A0ABU9VM78</accession>
<dbReference type="Gene3D" id="3.10.350.10">
    <property type="entry name" value="LysM domain"/>
    <property type="match status" value="1"/>
</dbReference>
<proteinExistence type="predicted"/>
<gene>
    <name evidence="3" type="primary">spoVID</name>
    <name evidence="3" type="ORF">MKY91_14190</name>
</gene>
<keyword evidence="4" id="KW-1185">Reference proteome</keyword>
<dbReference type="InterPro" id="IPR014256">
    <property type="entry name" value="Spore_VI_D"/>
</dbReference>
<dbReference type="InterPro" id="IPR048862">
    <property type="entry name" value="SPOCS_spoVID_N"/>
</dbReference>
<dbReference type="InterPro" id="IPR036779">
    <property type="entry name" value="LysM_dom_sf"/>
</dbReference>
<dbReference type="Proteomes" id="UP001418796">
    <property type="component" value="Unassembled WGS sequence"/>
</dbReference>
<dbReference type="SMART" id="SM00257">
    <property type="entry name" value="LysM"/>
    <property type="match status" value="1"/>
</dbReference>
<reference evidence="3 4" key="1">
    <citation type="submission" date="2024-03" db="EMBL/GenBank/DDBJ databases">
        <title>Bacilli Hybrid Assemblies.</title>
        <authorList>
            <person name="Kovac J."/>
        </authorList>
    </citation>
    <scope>NUCLEOTIDE SEQUENCE [LARGE SCALE GENOMIC DNA]</scope>
    <source>
        <strain evidence="3 4">FSL R7-0666</strain>
    </source>
</reference>
<dbReference type="RefSeq" id="WP_343131027.1">
    <property type="nucleotide sequence ID" value="NZ_JBCITK010000001.1"/>
</dbReference>
<comment type="caution">
    <text evidence="3">The sequence shown here is derived from an EMBL/GenBank/DDBJ whole genome shotgun (WGS) entry which is preliminary data.</text>
</comment>
<evidence type="ECO:0000256" key="1">
    <source>
        <dbReference type="SAM" id="MobiDB-lite"/>
    </source>
</evidence>
<dbReference type="NCBIfam" id="TIGR02907">
    <property type="entry name" value="spore_VI_D"/>
    <property type="match status" value="1"/>
</dbReference>
<dbReference type="InterPro" id="IPR018392">
    <property type="entry name" value="LysM"/>
</dbReference>
<dbReference type="SUPFAM" id="SSF54106">
    <property type="entry name" value="LysM domain"/>
    <property type="match status" value="1"/>
</dbReference>
<evidence type="ECO:0000259" key="2">
    <source>
        <dbReference type="PROSITE" id="PS51782"/>
    </source>
</evidence>
<evidence type="ECO:0000313" key="4">
    <source>
        <dbReference type="Proteomes" id="UP001418796"/>
    </source>
</evidence>
<dbReference type="Pfam" id="PF20918">
    <property type="entry name" value="SPOCS_spoVID-N"/>
    <property type="match status" value="1"/>
</dbReference>
<feature type="compositionally biased region" description="Acidic residues" evidence="1">
    <location>
        <begin position="261"/>
        <end position="272"/>
    </location>
</feature>
<feature type="region of interest" description="Disordered" evidence="1">
    <location>
        <begin position="261"/>
        <end position="282"/>
    </location>
</feature>
<protein>
    <submittedName>
        <fullName evidence="3">Stage VI sporulation protein D</fullName>
    </submittedName>
</protein>
<feature type="domain" description="LysM" evidence="2">
    <location>
        <begin position="306"/>
        <end position="349"/>
    </location>
</feature>
<organism evidence="3 4">
    <name type="scientific">Alkalicoccobacillus gibsonii</name>
    <dbReference type="NCBI Taxonomy" id="79881"/>
    <lineage>
        <taxon>Bacteria</taxon>
        <taxon>Bacillati</taxon>
        <taxon>Bacillota</taxon>
        <taxon>Bacilli</taxon>
        <taxon>Bacillales</taxon>
        <taxon>Bacillaceae</taxon>
        <taxon>Alkalicoccobacillus</taxon>
    </lineage>
</organism>
<dbReference type="Pfam" id="PF01476">
    <property type="entry name" value="LysM"/>
    <property type="match status" value="1"/>
</dbReference>
<dbReference type="PROSITE" id="PS51782">
    <property type="entry name" value="LYSM"/>
    <property type="match status" value="1"/>
</dbReference>
<name>A0ABU9VM78_9BACI</name>
<sequence>MTQEHPSKLTLTVEESVWLNKGQEIEEILGMSLSPEITIKESGNQVSIVGGLRLVGEYLLADSDQAAEQDIDDEDGYREQASFRSIEEVNVSENGKGDLKHFFPIDVTIPLDRIQNLQDIYVEVESFDYDVPDKSCIQLTADISISGMTTQDEPASRVEAQEAVQEDAEVEQEEQAVDTSFAYEAYQLPTPAPAITEEEEVVEEIVRAEVEEDIEVETETETEVVYADDNATVSELQRITLAPKQPEVYAEENNRNDAYYEDQQEPQSEEEQAQQPAYQATEEREENALYLTGMMAKSEEQFTRVKMCIIQEDESLDTIANRYDVSTSQLIRTNRLEADHVEAGQILYIPVQS</sequence>
<evidence type="ECO:0000313" key="3">
    <source>
        <dbReference type="EMBL" id="MEN0644298.1"/>
    </source>
</evidence>